<gene>
    <name evidence="2" type="ORF">HIM_12133</name>
</gene>
<organism evidence="2 3">
    <name type="scientific">Hirsutella minnesotensis 3608</name>
    <dbReference type="NCBI Taxonomy" id="1043627"/>
    <lineage>
        <taxon>Eukaryota</taxon>
        <taxon>Fungi</taxon>
        <taxon>Dikarya</taxon>
        <taxon>Ascomycota</taxon>
        <taxon>Pezizomycotina</taxon>
        <taxon>Sordariomycetes</taxon>
        <taxon>Hypocreomycetidae</taxon>
        <taxon>Hypocreales</taxon>
        <taxon>Ophiocordycipitaceae</taxon>
        <taxon>Hirsutella</taxon>
    </lineage>
</organism>
<sequence length="262" mass="28283">MKKFIRTSTGDLTSLVQKLRCFWKHQAAEVEAIRAYNSNKINTFAMSHNIYSNVRDRVSAKALELVTDAHKAIQKTPATKRQKLQAGVARALAREAEAKAGAGAAKDLIEPQGRCPCNSLVSLGVPCSHVIFQRVKEGKKLLVTDFDHFWRKQPAPSITSRGTAPAPLEPAVVRGKGRPKGSLNRPKSTRRDLSQFEIAESLEKGAALNAGPSGAAATTESLRYLQTHGDRTSPAQSCRGHTSGLYVTCPAKALTKTSLPGS</sequence>
<evidence type="ECO:0000313" key="3">
    <source>
        <dbReference type="Proteomes" id="UP000054481"/>
    </source>
</evidence>
<evidence type="ECO:0000256" key="1">
    <source>
        <dbReference type="SAM" id="MobiDB-lite"/>
    </source>
</evidence>
<keyword evidence="3" id="KW-1185">Reference proteome</keyword>
<proteinExistence type="predicted"/>
<dbReference type="AlphaFoldDB" id="A0A0F7ZF41"/>
<feature type="region of interest" description="Disordered" evidence="1">
    <location>
        <begin position="154"/>
        <end position="193"/>
    </location>
</feature>
<dbReference type="Proteomes" id="UP000054481">
    <property type="component" value="Unassembled WGS sequence"/>
</dbReference>
<accession>A0A0F7ZF41</accession>
<evidence type="ECO:0000313" key="2">
    <source>
        <dbReference type="EMBL" id="KJZ68481.1"/>
    </source>
</evidence>
<name>A0A0F7ZF41_9HYPO</name>
<protein>
    <recommendedName>
        <fullName evidence="4">SWIM-type domain-containing protein</fullName>
    </recommendedName>
</protein>
<dbReference type="EMBL" id="KQ030885">
    <property type="protein sequence ID" value="KJZ68481.1"/>
    <property type="molecule type" value="Genomic_DNA"/>
</dbReference>
<dbReference type="OrthoDB" id="1421156at2759"/>
<evidence type="ECO:0008006" key="4">
    <source>
        <dbReference type="Google" id="ProtNLM"/>
    </source>
</evidence>
<reference evidence="2 3" key="1">
    <citation type="journal article" date="2014" name="Genome Biol. Evol.">
        <title>Comparative genomics and transcriptomics analyses reveal divergent lifestyle features of nematode endoparasitic fungus Hirsutella minnesotensis.</title>
        <authorList>
            <person name="Lai Y."/>
            <person name="Liu K."/>
            <person name="Zhang X."/>
            <person name="Zhang X."/>
            <person name="Li K."/>
            <person name="Wang N."/>
            <person name="Shu C."/>
            <person name="Wu Y."/>
            <person name="Wang C."/>
            <person name="Bushley K.E."/>
            <person name="Xiang M."/>
            <person name="Liu X."/>
        </authorList>
    </citation>
    <scope>NUCLEOTIDE SEQUENCE [LARGE SCALE GENOMIC DNA]</scope>
    <source>
        <strain evidence="2 3">3608</strain>
    </source>
</reference>